<dbReference type="InterPro" id="IPR002813">
    <property type="entry name" value="Arg_biosynth_ArgJ"/>
</dbReference>
<evidence type="ECO:0000256" key="1">
    <source>
        <dbReference type="ARBA" id="ARBA00004496"/>
    </source>
</evidence>
<comment type="catalytic activity">
    <reaction evidence="11">
        <text>N(2)-acetyl-L-ornithine + L-glutamate = N-acetyl-L-glutamate + L-ornithine</text>
        <dbReference type="Rhea" id="RHEA:15349"/>
        <dbReference type="ChEBI" id="CHEBI:29985"/>
        <dbReference type="ChEBI" id="CHEBI:44337"/>
        <dbReference type="ChEBI" id="CHEBI:46911"/>
        <dbReference type="ChEBI" id="CHEBI:57805"/>
        <dbReference type="EC" id="2.3.1.35"/>
    </reaction>
</comment>
<evidence type="ECO:0000256" key="7">
    <source>
        <dbReference type="ARBA" id="ARBA00022679"/>
    </source>
</evidence>
<dbReference type="KEGG" id="bapa:BBC0178_006420"/>
<feature type="chain" id="PRO_5023247520" description="Arginine biosynthesis bifunctional protein ArgJ alpha chain" evidence="11">
    <location>
        <begin position="1"/>
        <end position="220"/>
    </location>
</feature>
<keyword evidence="12" id="KW-1133">Transmembrane helix</keyword>
<dbReference type="AlphaFoldDB" id="A0A1U9MA07"/>
<comment type="similarity">
    <text evidence="2 11">Belongs to the ArgJ family.</text>
</comment>
<evidence type="ECO:0000256" key="10">
    <source>
        <dbReference type="ARBA" id="ARBA00023315"/>
    </source>
</evidence>
<dbReference type="SUPFAM" id="SSF56266">
    <property type="entry name" value="DmpA/ArgJ-like"/>
    <property type="match status" value="1"/>
</dbReference>
<comment type="pathway">
    <text evidence="11">Amino-acid biosynthesis; L-arginine biosynthesis; L-ornithine and N-acetyl-L-glutamate from L-glutamate and N(2)-acetyl-L-ornithine (cyclic): step 1/1.</text>
</comment>
<comment type="function">
    <text evidence="11">Catalyzes two activities which are involved in the cyclic version of arginine biosynthesis: the synthesis of N-acetylglutamate from glutamate and acetyl-CoA as the acetyl donor, and of ornithine by transacetylation between N(2)-acetylornithine and glutamate.</text>
</comment>
<feature type="site" description="Involved in the stabilization of negative charge on the oxyanion by the formation of the oxyanion hole" evidence="11">
    <location>
        <position position="147"/>
    </location>
</feature>
<dbReference type="UniPathway" id="UPA00068">
    <property type="reaction ID" value="UER00106"/>
</dbReference>
<dbReference type="PANTHER" id="PTHR23100">
    <property type="entry name" value="ARGININE BIOSYNTHESIS BIFUNCTIONAL PROTEIN ARGJ"/>
    <property type="match status" value="1"/>
</dbReference>
<proteinExistence type="inferred from homology"/>
<comment type="subcellular location">
    <subcellularLocation>
        <location evidence="1 11">Cytoplasm</location>
    </subcellularLocation>
</comment>
<evidence type="ECO:0000256" key="11">
    <source>
        <dbReference type="HAMAP-Rule" id="MF_01106"/>
    </source>
</evidence>
<keyword evidence="12" id="KW-0472">Membrane</keyword>
<evidence type="ECO:0000256" key="9">
    <source>
        <dbReference type="ARBA" id="ARBA00023268"/>
    </source>
</evidence>
<keyword evidence="7 11" id="KW-0808">Transferase</keyword>
<keyword evidence="14" id="KW-1185">Reference proteome</keyword>
<dbReference type="NCBIfam" id="NF003802">
    <property type="entry name" value="PRK05388.1"/>
    <property type="match status" value="1"/>
</dbReference>
<keyword evidence="5 11" id="KW-0055">Arginine biosynthesis</keyword>
<evidence type="ECO:0000313" key="13">
    <source>
        <dbReference type="EMBL" id="AQT42138.1"/>
    </source>
</evidence>
<dbReference type="Proteomes" id="UP000189660">
    <property type="component" value="Chromosome"/>
</dbReference>
<evidence type="ECO:0000256" key="2">
    <source>
        <dbReference type="ARBA" id="ARBA00006774"/>
    </source>
</evidence>
<dbReference type="GO" id="GO:0006526">
    <property type="term" value="P:L-arginine biosynthetic process"/>
    <property type="evidence" value="ECO:0007669"/>
    <property type="project" value="UniProtKB-UniRule"/>
</dbReference>
<dbReference type="GO" id="GO:0004042">
    <property type="term" value="F:L-glutamate N-acetyltransferase activity"/>
    <property type="evidence" value="ECO:0007669"/>
    <property type="project" value="UniProtKB-UniRule"/>
</dbReference>
<dbReference type="EC" id="2.3.1.35" evidence="11"/>
<evidence type="ECO:0000256" key="5">
    <source>
        <dbReference type="ARBA" id="ARBA00022571"/>
    </source>
</evidence>
<dbReference type="GO" id="GO:0004358">
    <property type="term" value="F:L-glutamate N-acetyltransferase activity, acting on acetyl-L-ornithine as donor"/>
    <property type="evidence" value="ECO:0007669"/>
    <property type="project" value="UniProtKB-UniRule"/>
</dbReference>
<feature type="site" description="Cleavage; by autolysis" evidence="11">
    <location>
        <begin position="220"/>
        <end position="221"/>
    </location>
</feature>
<name>A0A1U9MA07_9HYPH</name>
<dbReference type="FunFam" id="3.60.70.12:FF:000001">
    <property type="entry name" value="Arginine biosynthesis bifunctional protein ArgJ, chloroplastic"/>
    <property type="match status" value="1"/>
</dbReference>
<dbReference type="GO" id="GO:0006592">
    <property type="term" value="P:ornithine biosynthetic process"/>
    <property type="evidence" value="ECO:0007669"/>
    <property type="project" value="TreeGrafter"/>
</dbReference>
<feature type="transmembrane region" description="Helical" evidence="12">
    <location>
        <begin position="12"/>
        <end position="29"/>
    </location>
</feature>
<dbReference type="Gene3D" id="3.10.20.340">
    <property type="entry name" value="ArgJ beta chain, C-terminal domain"/>
    <property type="match status" value="1"/>
</dbReference>
<sequence length="438" mass="47226">MPDKCLFKQLVRHYYFILFIVIRGISMTVKISPLAPKTFAKLPPIKGVRLQTTEAGIKYKGRTDLLFIIFDEAANVAGVFTRSKCPSAPVDHCRKILSHGVARGVVINSGNANAFTGKNGIATTEATAKAAADCLGSKPQEIYLASTGVIGEPMDASRFTGLLPEMAKNAKEDKWLDAVKAIMTTDTFPKLATRTIDFDGHPVIINGIAKGAGMIAPNMGTMLSFIVTDAPVDAAILQEILSDKVRDTFNAITVDSDTSTSDTLLLFATGTANKEIKSLTQKNDPRYQALAEGVYEILHELSLQVVTDGEGAHHLIEVRVEGATTNEAAKTIARSIANSPLVKTAVAGEDANWGRVVMAVGKAGVEADRDRLAIWFGPHRLAVDGERDPHYSEEEASNYMKGTHIVIKADIGLGNGCATIWSCDLTKEYVEINGDYRS</sequence>
<reference evidence="13 14" key="1">
    <citation type="submission" date="2016-11" db="EMBL/GenBank/DDBJ databases">
        <title>Comparative genomics of Bartonella apis.</title>
        <authorList>
            <person name="Engel P."/>
        </authorList>
    </citation>
    <scope>NUCLEOTIDE SEQUENCE [LARGE SCALE GENOMIC DNA]</scope>
    <source>
        <strain evidence="13 14">BBC0178</strain>
    </source>
</reference>
<keyword evidence="6 11" id="KW-0028">Amino-acid biosynthesis</keyword>
<keyword evidence="9 11" id="KW-0511">Multifunctional enzyme</keyword>
<evidence type="ECO:0000256" key="6">
    <source>
        <dbReference type="ARBA" id="ARBA00022605"/>
    </source>
</evidence>
<evidence type="ECO:0000256" key="4">
    <source>
        <dbReference type="ARBA" id="ARBA00022490"/>
    </source>
</evidence>
<evidence type="ECO:0000313" key="14">
    <source>
        <dbReference type="Proteomes" id="UP000189660"/>
    </source>
</evidence>
<dbReference type="EC" id="2.3.1.1" evidence="11"/>
<feature type="binding site" evidence="11">
    <location>
        <position position="310"/>
    </location>
    <ligand>
        <name>substrate</name>
    </ligand>
</feature>
<keyword evidence="8 11" id="KW-0068">Autocatalytic cleavage</keyword>
<dbReference type="CDD" id="cd02152">
    <property type="entry name" value="OAT"/>
    <property type="match status" value="1"/>
</dbReference>
<keyword evidence="10 11" id="KW-0012">Acyltransferase</keyword>
<dbReference type="HAMAP" id="MF_01106">
    <property type="entry name" value="ArgJ"/>
    <property type="match status" value="1"/>
</dbReference>
<dbReference type="PANTHER" id="PTHR23100:SF0">
    <property type="entry name" value="ARGININE BIOSYNTHESIS BIFUNCTIONAL PROTEIN ARGJ, MITOCHONDRIAL"/>
    <property type="match status" value="1"/>
</dbReference>
<dbReference type="Pfam" id="PF01960">
    <property type="entry name" value="ArgJ"/>
    <property type="match status" value="1"/>
</dbReference>
<dbReference type="FunFam" id="3.10.20.340:FF:000003">
    <property type="entry name" value="Arginine biosynthesis bifunctional protein ArgJ"/>
    <property type="match status" value="1"/>
</dbReference>
<feature type="active site" description="Nucleophile" evidence="11">
    <location>
        <position position="221"/>
    </location>
</feature>
<gene>
    <name evidence="11" type="primary">argJ</name>
    <name evidence="13" type="ORF">BBC0178_006420</name>
</gene>
<dbReference type="InterPro" id="IPR042195">
    <property type="entry name" value="ArgJ_beta_C"/>
</dbReference>
<comment type="pathway">
    <text evidence="11">Amino-acid biosynthesis; L-arginine biosynthesis; N(2)-acetyl-L-ornithine from L-glutamate: step 1/4.</text>
</comment>
<feature type="site" description="Involved in the stabilization of negative charge on the oxyanion by the formation of the oxyanion hole" evidence="11">
    <location>
        <position position="148"/>
    </location>
</feature>
<feature type="binding site" evidence="11">
    <location>
        <position position="433"/>
    </location>
    <ligand>
        <name>substrate</name>
    </ligand>
</feature>
<comment type="subunit">
    <text evidence="3 11">Heterotetramer of two alpha and two beta chains.</text>
</comment>
<feature type="binding site" evidence="11">
    <location>
        <position position="210"/>
    </location>
    <ligand>
        <name>substrate</name>
    </ligand>
</feature>
<dbReference type="InterPro" id="IPR016117">
    <property type="entry name" value="ArgJ-like_dom_sf"/>
</dbReference>
<feature type="chain" id="PRO_5023247519" description="Arginine biosynthesis bifunctional protein ArgJ beta chain" evidence="11">
    <location>
        <begin position="221"/>
        <end position="438"/>
    </location>
</feature>
<dbReference type="Gene3D" id="3.60.70.12">
    <property type="entry name" value="L-amino peptidase D-ALA esterase/amidase"/>
    <property type="match status" value="1"/>
</dbReference>
<dbReference type="NCBIfam" id="TIGR00120">
    <property type="entry name" value="ArgJ"/>
    <property type="match status" value="1"/>
</dbReference>
<feature type="binding site" evidence="11">
    <location>
        <position position="184"/>
    </location>
    <ligand>
        <name>substrate</name>
    </ligand>
</feature>
<protein>
    <recommendedName>
        <fullName evidence="11">Arginine biosynthesis bifunctional protein ArgJ</fullName>
    </recommendedName>
    <domain>
        <recommendedName>
            <fullName evidence="11">Glutamate N-acetyltransferase</fullName>
            <ecNumber evidence="11">2.3.1.35</ecNumber>
        </recommendedName>
        <alternativeName>
            <fullName evidence="11">Ornithine acetyltransferase</fullName>
            <shortName evidence="11">OATase</shortName>
        </alternativeName>
        <alternativeName>
            <fullName evidence="11">Ornithine transacetylase</fullName>
        </alternativeName>
    </domain>
    <domain>
        <recommendedName>
            <fullName evidence="11">Amino-acid acetyltransferase</fullName>
            <ecNumber evidence="11">2.3.1.1</ecNumber>
        </recommendedName>
        <alternativeName>
            <fullName evidence="11">N-acetylglutamate synthase</fullName>
            <shortName evidence="11">AGSase</shortName>
        </alternativeName>
    </domain>
    <component>
        <recommendedName>
            <fullName evidence="11">Arginine biosynthesis bifunctional protein ArgJ alpha chain</fullName>
        </recommendedName>
    </component>
    <component>
        <recommendedName>
            <fullName evidence="11">Arginine biosynthesis bifunctional protein ArgJ beta chain</fullName>
        </recommendedName>
    </component>
</protein>
<evidence type="ECO:0000256" key="8">
    <source>
        <dbReference type="ARBA" id="ARBA00022813"/>
    </source>
</evidence>
<accession>A0A1U9MA07</accession>
<keyword evidence="4 11" id="KW-0963">Cytoplasm</keyword>
<dbReference type="EMBL" id="CP015820">
    <property type="protein sequence ID" value="AQT42138.1"/>
    <property type="molecule type" value="Genomic_DNA"/>
</dbReference>
<evidence type="ECO:0000256" key="3">
    <source>
        <dbReference type="ARBA" id="ARBA00011475"/>
    </source>
</evidence>
<keyword evidence="12" id="KW-0812">Transmembrane</keyword>
<organism evidence="13 14">
    <name type="scientific">Bartonella apihabitans</name>
    <dbReference type="NCBI Taxonomy" id="2750929"/>
    <lineage>
        <taxon>Bacteria</taxon>
        <taxon>Pseudomonadati</taxon>
        <taxon>Pseudomonadota</taxon>
        <taxon>Alphaproteobacteria</taxon>
        <taxon>Hyphomicrobiales</taxon>
        <taxon>Bartonellaceae</taxon>
        <taxon>Bartonella</taxon>
    </lineage>
</organism>
<dbReference type="GO" id="GO:0005737">
    <property type="term" value="C:cytoplasm"/>
    <property type="evidence" value="ECO:0007669"/>
    <property type="project" value="UniProtKB-SubCell"/>
</dbReference>
<feature type="binding site" evidence="11">
    <location>
        <position position="438"/>
    </location>
    <ligand>
        <name>substrate</name>
    </ligand>
</feature>
<feature type="binding site" evidence="11">
    <location>
        <position position="221"/>
    </location>
    <ligand>
        <name>substrate</name>
    </ligand>
</feature>
<evidence type="ECO:0000256" key="12">
    <source>
        <dbReference type="SAM" id="Phobius"/>
    </source>
</evidence>
<comment type="catalytic activity">
    <reaction evidence="11">
        <text>L-glutamate + acetyl-CoA = N-acetyl-L-glutamate + CoA + H(+)</text>
        <dbReference type="Rhea" id="RHEA:24292"/>
        <dbReference type="ChEBI" id="CHEBI:15378"/>
        <dbReference type="ChEBI" id="CHEBI:29985"/>
        <dbReference type="ChEBI" id="CHEBI:44337"/>
        <dbReference type="ChEBI" id="CHEBI:57287"/>
        <dbReference type="ChEBI" id="CHEBI:57288"/>
        <dbReference type="EC" id="2.3.1.1"/>
    </reaction>
</comment>